<dbReference type="RefSeq" id="WP_267620099.1">
    <property type="nucleotide sequence ID" value="NZ_JAODIW010000004.1"/>
</dbReference>
<protein>
    <submittedName>
        <fullName evidence="3">Helix-turn-helix transcriptional regulator</fullName>
    </submittedName>
</protein>
<accession>A0ABD5PDR1</accession>
<name>A0ABD5PDR1_9EURY</name>
<proteinExistence type="predicted"/>
<dbReference type="InterPro" id="IPR057527">
    <property type="entry name" value="HVO_A0261-like_N"/>
</dbReference>
<comment type="caution">
    <text evidence="3">The sequence shown here is derived from an EMBL/GenBank/DDBJ whole genome shotgun (WGS) entry which is preliminary data.</text>
</comment>
<evidence type="ECO:0000313" key="3">
    <source>
        <dbReference type="EMBL" id="MFC4359042.1"/>
    </source>
</evidence>
<dbReference type="InterPro" id="IPR013561">
    <property type="entry name" value="FilR1_middle_dom"/>
</dbReference>
<evidence type="ECO:0000259" key="1">
    <source>
        <dbReference type="Pfam" id="PF08350"/>
    </source>
</evidence>
<gene>
    <name evidence="3" type="ORF">ACFO0N_13920</name>
</gene>
<dbReference type="Pfam" id="PF25213">
    <property type="entry name" value="HVO_A0261_N"/>
    <property type="match status" value="1"/>
</dbReference>
<dbReference type="Proteomes" id="UP001595921">
    <property type="component" value="Unassembled WGS sequence"/>
</dbReference>
<dbReference type="EMBL" id="JBHSDS010000007">
    <property type="protein sequence ID" value="MFC4359042.1"/>
    <property type="molecule type" value="Genomic_DNA"/>
</dbReference>
<organism evidence="3 4">
    <name type="scientific">Halobium salinum</name>
    <dbReference type="NCBI Taxonomy" id="1364940"/>
    <lineage>
        <taxon>Archaea</taxon>
        <taxon>Methanobacteriati</taxon>
        <taxon>Methanobacteriota</taxon>
        <taxon>Stenosarchaea group</taxon>
        <taxon>Halobacteria</taxon>
        <taxon>Halobacteriales</taxon>
        <taxon>Haloferacaceae</taxon>
        <taxon>Halobium</taxon>
    </lineage>
</organism>
<sequence>MPENSVFDEIVRNALELRHLDGLPSPTGRLDTDTLLDVIRHGPLLELLFDGPRDRRDIETELDVSRATSHRFTRWLDDHDLAERVDGQFRLTGKGQVVAESVLSFERDLLAADRLAPLLDSICEYHQEFVVEPFADATVTVLTPADPYAPMTRFLTLLRRSDSFRGFNTTHIVPPSLAPYEELFGDRDVELIYLPEVVESLDDDSLEQVRSAVDVGRLTLHTREALPYGLAIFDDRVGIAGYDDETGTMRVFVDTDAMLAREWAERVWRTYRDDSEPLSTG</sequence>
<dbReference type="Pfam" id="PF08350">
    <property type="entry name" value="FilR1_middle"/>
    <property type="match status" value="1"/>
</dbReference>
<keyword evidence="4" id="KW-1185">Reference proteome</keyword>
<dbReference type="AlphaFoldDB" id="A0ABD5PDR1"/>
<reference evidence="3 4" key="1">
    <citation type="journal article" date="2019" name="Int. J. Syst. Evol. Microbiol.">
        <title>The Global Catalogue of Microorganisms (GCM) 10K type strain sequencing project: providing services to taxonomists for standard genome sequencing and annotation.</title>
        <authorList>
            <consortium name="The Broad Institute Genomics Platform"/>
            <consortium name="The Broad Institute Genome Sequencing Center for Infectious Disease"/>
            <person name="Wu L."/>
            <person name="Ma J."/>
        </authorList>
    </citation>
    <scope>NUCLEOTIDE SEQUENCE [LARGE SCALE GENOMIC DNA]</scope>
    <source>
        <strain evidence="3 4">CGMCC 1.12553</strain>
    </source>
</reference>
<evidence type="ECO:0000313" key="4">
    <source>
        <dbReference type="Proteomes" id="UP001595921"/>
    </source>
</evidence>
<feature type="domain" description="Methanogenesis regulatory protein FilR1 middle" evidence="1">
    <location>
        <begin position="147"/>
        <end position="274"/>
    </location>
</feature>
<feature type="domain" description="HVO-A0261-like N-terminal" evidence="2">
    <location>
        <begin position="31"/>
        <end position="114"/>
    </location>
</feature>
<evidence type="ECO:0000259" key="2">
    <source>
        <dbReference type="Pfam" id="PF25213"/>
    </source>
</evidence>